<evidence type="ECO:0000259" key="2">
    <source>
        <dbReference type="SMART" id="SM00854"/>
    </source>
</evidence>
<dbReference type="InterPro" id="IPR052169">
    <property type="entry name" value="CW_Biosynth-Accessory"/>
</dbReference>
<dbReference type="PANTHER" id="PTHR33393">
    <property type="entry name" value="POLYGLUTAMINE SYNTHESIS ACCESSORY PROTEIN RV0574C-RELATED"/>
    <property type="match status" value="1"/>
</dbReference>
<dbReference type="SMART" id="SM00854">
    <property type="entry name" value="PGA_cap"/>
    <property type="match status" value="1"/>
</dbReference>
<name>A0A510KBT8_9FUSO</name>
<dbReference type="CDD" id="cd07381">
    <property type="entry name" value="MPP_CapA"/>
    <property type="match status" value="1"/>
</dbReference>
<dbReference type="AlphaFoldDB" id="A0A510KBT8"/>
<dbReference type="InterPro" id="IPR029052">
    <property type="entry name" value="Metallo-depent_PP-like"/>
</dbReference>
<dbReference type="RefSeq" id="WP_146963690.1">
    <property type="nucleotide sequence ID" value="NZ_AP019835.1"/>
</dbReference>
<dbReference type="EMBL" id="AP019835">
    <property type="protein sequence ID" value="BBM49142.1"/>
    <property type="molecule type" value="Genomic_DNA"/>
</dbReference>
<proteinExistence type="inferred from homology"/>
<dbReference type="SUPFAM" id="SSF56300">
    <property type="entry name" value="Metallo-dependent phosphatases"/>
    <property type="match status" value="1"/>
</dbReference>
<accession>A0A510KBT8</accession>
<sequence>MKKNILLILFAILAFSLALIITSPNFKDFRNKFMNLEKILRNKKIGISKNRNDEKNKKDEKSEFTIIGVGDIMLGSNYPFEYLLPENDTNILKNTQNILKNADITTGNLEGTLFDTGGTPKSCNNPNVCYAFRMPSRYGTYLKQAGFDYLSIANNHSNDFGEIGIKKTMKNLDNLGIKYSGIKDIAESAILEKNGKKFGFISFSPNSATVKLNHYNYAKKLISELKSKVDIVIVMFHGGAEGANAEHITKRHEIFHGEDRGNVYEFAHFAIDNGADVIFGQGPHVTRAVELYRNKFISYSGGNFATFGKINVSGSMGIAPIFKIKINNKGDFISGEIIPVRQTYKSLGPFIDSEKLAIKKIISLNKSDFPNGNGLSISEEGKITKTNNLYTQTINLYNFSSLI</sequence>
<organism evidence="3 4">
    <name type="scientific">Leptotrichia wadei</name>
    <dbReference type="NCBI Taxonomy" id="157687"/>
    <lineage>
        <taxon>Bacteria</taxon>
        <taxon>Fusobacteriati</taxon>
        <taxon>Fusobacteriota</taxon>
        <taxon>Fusobacteriia</taxon>
        <taxon>Fusobacteriales</taxon>
        <taxon>Leptotrichiaceae</taxon>
        <taxon>Leptotrichia</taxon>
    </lineage>
</organism>
<feature type="domain" description="Capsule synthesis protein CapA" evidence="2">
    <location>
        <begin position="65"/>
        <end position="308"/>
    </location>
</feature>
<dbReference type="Proteomes" id="UP000321501">
    <property type="component" value="Chromosome"/>
</dbReference>
<dbReference type="PANTHER" id="PTHR33393:SF11">
    <property type="entry name" value="POLYGLUTAMINE SYNTHESIS ACCESSORY PROTEIN RV0574C-RELATED"/>
    <property type="match status" value="1"/>
</dbReference>
<evidence type="ECO:0000313" key="3">
    <source>
        <dbReference type="EMBL" id="BBM49142.1"/>
    </source>
</evidence>
<evidence type="ECO:0000256" key="1">
    <source>
        <dbReference type="ARBA" id="ARBA00005662"/>
    </source>
</evidence>
<dbReference type="InterPro" id="IPR019079">
    <property type="entry name" value="Capsule_synth_CapA"/>
</dbReference>
<evidence type="ECO:0000313" key="4">
    <source>
        <dbReference type="Proteomes" id="UP000321501"/>
    </source>
</evidence>
<comment type="similarity">
    <text evidence="1">Belongs to the CapA family.</text>
</comment>
<gene>
    <name evidence="3" type="ORF">JMUB3934_0437</name>
</gene>
<dbReference type="Pfam" id="PF09587">
    <property type="entry name" value="PGA_cap"/>
    <property type="match status" value="1"/>
</dbReference>
<protein>
    <submittedName>
        <fullName evidence="3">Poly-gamma-glutamate biosynthesis protein-like protein</fullName>
    </submittedName>
</protein>
<reference evidence="3 4" key="1">
    <citation type="submission" date="2019-07" db="EMBL/GenBank/DDBJ databases">
        <title>Complete Genome Sequence of Leptotrichia wadei Strain JMUB3934.</title>
        <authorList>
            <person name="Watanabe S."/>
            <person name="Cui L."/>
        </authorList>
    </citation>
    <scope>NUCLEOTIDE SEQUENCE [LARGE SCALE GENOMIC DNA]</scope>
    <source>
        <strain evidence="3 4">JMUB3934</strain>
    </source>
</reference>
<dbReference type="Gene3D" id="3.60.21.10">
    <property type="match status" value="1"/>
</dbReference>